<dbReference type="InterPro" id="IPR036291">
    <property type="entry name" value="NAD(P)-bd_dom_sf"/>
</dbReference>
<evidence type="ECO:0000259" key="2">
    <source>
        <dbReference type="Pfam" id="PF01370"/>
    </source>
</evidence>
<dbReference type="InterPro" id="IPR001509">
    <property type="entry name" value="Epimerase_deHydtase"/>
</dbReference>
<dbReference type="PANTHER" id="PTHR43245">
    <property type="entry name" value="BIFUNCTIONAL POLYMYXIN RESISTANCE PROTEIN ARNA"/>
    <property type="match status" value="1"/>
</dbReference>
<feature type="domain" description="NAD-dependent epimerase/dehydratase" evidence="2">
    <location>
        <begin position="3"/>
        <end position="119"/>
    </location>
</feature>
<organism evidence="3 4">
    <name type="scientific">Actinomadura pelletieri DSM 43383</name>
    <dbReference type="NCBI Taxonomy" id="1120940"/>
    <lineage>
        <taxon>Bacteria</taxon>
        <taxon>Bacillati</taxon>
        <taxon>Actinomycetota</taxon>
        <taxon>Actinomycetes</taxon>
        <taxon>Streptosporangiales</taxon>
        <taxon>Thermomonosporaceae</taxon>
        <taxon>Actinomadura</taxon>
    </lineage>
</organism>
<gene>
    <name evidence="3" type="ORF">BZB76_4197</name>
</gene>
<feature type="compositionally biased region" description="Pro residues" evidence="1">
    <location>
        <begin position="262"/>
        <end position="272"/>
    </location>
</feature>
<dbReference type="RefSeq" id="WP_121435987.1">
    <property type="nucleotide sequence ID" value="NZ_RBWU01000004.1"/>
</dbReference>
<feature type="domain" description="NAD-dependent epimerase/dehydratase" evidence="2">
    <location>
        <begin position="160"/>
        <end position="258"/>
    </location>
</feature>
<sequence length="384" mass="39794">MNVLLTGSAGFIGSHIAEALTAAGHHVRGLDTRPGPHGPADTTVGDVRDADAVARRLKGVDAVCHQAAKVGLGVDVSDLPDYTSVNVQGTAVLLAQMARAGVGVLVLASSMVVYGEGAYTCDRHGPVRPGPRPEDALRAGRFEPDCPTCGRPLAPAAVGEDAPPDPRNAYADTKLAQEHLAASWARATGGTVAALRYHNVYGPRMPRDTPYAGVAAIFRSRLANGREPLVFEDGGQRRDFVHVRDVARANVLALEHAATPTTTPPTTTPPTTEPGTTEPGTTEPGTTATGTTATGTTATGGLEPGGSRAYNIASGMPRTVGDLAAALADAVGGPAPRVTGDYRLGDVRHIVARPDRARRELRFTASVTFDDGIAEFARRPVTSS</sequence>
<accession>A0A495QLP9</accession>
<dbReference type="OrthoDB" id="3505012at2"/>
<dbReference type="AlphaFoldDB" id="A0A495QLP9"/>
<dbReference type="Pfam" id="PF01370">
    <property type="entry name" value="Epimerase"/>
    <property type="match status" value="2"/>
</dbReference>
<dbReference type="SUPFAM" id="SSF51735">
    <property type="entry name" value="NAD(P)-binding Rossmann-fold domains"/>
    <property type="match status" value="1"/>
</dbReference>
<dbReference type="PANTHER" id="PTHR43245:SF13">
    <property type="entry name" value="UDP-D-APIOSE_UDP-D-XYLOSE SYNTHASE 2"/>
    <property type="match status" value="1"/>
</dbReference>
<evidence type="ECO:0000313" key="4">
    <source>
        <dbReference type="Proteomes" id="UP000274601"/>
    </source>
</evidence>
<dbReference type="Gene3D" id="3.40.50.720">
    <property type="entry name" value="NAD(P)-binding Rossmann-like Domain"/>
    <property type="match status" value="1"/>
</dbReference>
<name>A0A495QLP9_9ACTN</name>
<reference evidence="3 4" key="1">
    <citation type="submission" date="2018-10" db="EMBL/GenBank/DDBJ databases">
        <title>Genomic Encyclopedia of Archaeal and Bacterial Type Strains, Phase II (KMG-II): from individual species to whole genera.</title>
        <authorList>
            <person name="Goeker M."/>
        </authorList>
    </citation>
    <scope>NUCLEOTIDE SEQUENCE [LARGE SCALE GENOMIC DNA]</scope>
    <source>
        <strain evidence="3 4">DSM 43383</strain>
    </source>
</reference>
<evidence type="ECO:0000313" key="3">
    <source>
        <dbReference type="EMBL" id="RKS73504.1"/>
    </source>
</evidence>
<feature type="region of interest" description="Disordered" evidence="1">
    <location>
        <begin position="255"/>
        <end position="306"/>
    </location>
</feature>
<dbReference type="EMBL" id="RBWU01000004">
    <property type="protein sequence ID" value="RKS73504.1"/>
    <property type="molecule type" value="Genomic_DNA"/>
</dbReference>
<feature type="compositionally biased region" description="Low complexity" evidence="1">
    <location>
        <begin position="273"/>
        <end position="301"/>
    </location>
</feature>
<dbReference type="Proteomes" id="UP000274601">
    <property type="component" value="Unassembled WGS sequence"/>
</dbReference>
<evidence type="ECO:0000256" key="1">
    <source>
        <dbReference type="SAM" id="MobiDB-lite"/>
    </source>
</evidence>
<proteinExistence type="predicted"/>
<keyword evidence="4" id="KW-1185">Reference proteome</keyword>
<comment type="caution">
    <text evidence="3">The sequence shown here is derived from an EMBL/GenBank/DDBJ whole genome shotgun (WGS) entry which is preliminary data.</text>
</comment>
<dbReference type="InterPro" id="IPR050177">
    <property type="entry name" value="Lipid_A_modif_metabolic_enz"/>
</dbReference>
<protein>
    <submittedName>
        <fullName evidence="3">dTDP-L-rhamnose 4-epimerase</fullName>
    </submittedName>
</protein>